<dbReference type="KEGG" id="caul:KCG34_04305"/>
<keyword evidence="4" id="KW-1185">Reference proteome</keyword>
<dbReference type="Gene3D" id="3.10.450.50">
    <property type="match status" value="1"/>
</dbReference>
<gene>
    <name evidence="3" type="ORF">KCG34_04305</name>
</gene>
<name>A0A975IX77_9CAUL</name>
<dbReference type="CDD" id="cd00531">
    <property type="entry name" value="NTF2_like"/>
    <property type="match status" value="1"/>
</dbReference>
<dbReference type="RefSeq" id="WP_211939166.1">
    <property type="nucleotide sequence ID" value="NZ_CP073078.1"/>
</dbReference>
<dbReference type="InterPro" id="IPR027843">
    <property type="entry name" value="DUF4440"/>
</dbReference>
<sequence>MRAIMLGLLAALLAGAARADDKADIQALNDQFSAAANRGDGAGMAALYAPDALMLPPDNSLVSGPAIGPYLASFEKSVSNLKLITTDVVRLSPDYIREVGTASFDTRGDKPVTVKATYVVVWKRVGGAWKLWTDIFH</sequence>
<accession>A0A975IX77</accession>
<organism evidence="3 4">
    <name type="scientific">Phenylobacterium montanum</name>
    <dbReference type="NCBI Taxonomy" id="2823693"/>
    <lineage>
        <taxon>Bacteria</taxon>
        <taxon>Pseudomonadati</taxon>
        <taxon>Pseudomonadota</taxon>
        <taxon>Alphaproteobacteria</taxon>
        <taxon>Caulobacterales</taxon>
        <taxon>Caulobacteraceae</taxon>
        <taxon>Phenylobacterium</taxon>
    </lineage>
</organism>
<feature type="domain" description="DUF4440" evidence="2">
    <location>
        <begin position="25"/>
        <end position="131"/>
    </location>
</feature>
<dbReference type="AlphaFoldDB" id="A0A975IX77"/>
<protein>
    <submittedName>
        <fullName evidence="3">Nuclear transport factor 2 family protein</fullName>
    </submittedName>
</protein>
<evidence type="ECO:0000313" key="4">
    <source>
        <dbReference type="Proteomes" id="UP000676409"/>
    </source>
</evidence>
<keyword evidence="1" id="KW-0732">Signal</keyword>
<evidence type="ECO:0000256" key="1">
    <source>
        <dbReference type="SAM" id="SignalP"/>
    </source>
</evidence>
<dbReference type="InterPro" id="IPR011944">
    <property type="entry name" value="Steroid_delta5-4_isomerase"/>
</dbReference>
<dbReference type="Proteomes" id="UP000676409">
    <property type="component" value="Chromosome"/>
</dbReference>
<feature type="chain" id="PRO_5036893602" evidence="1">
    <location>
        <begin position="20"/>
        <end position="137"/>
    </location>
</feature>
<proteinExistence type="predicted"/>
<dbReference type="SUPFAM" id="SSF54427">
    <property type="entry name" value="NTF2-like"/>
    <property type="match status" value="1"/>
</dbReference>
<dbReference type="NCBIfam" id="TIGR02246">
    <property type="entry name" value="SgcJ/EcaC family oxidoreductase"/>
    <property type="match status" value="1"/>
</dbReference>
<feature type="signal peptide" evidence="1">
    <location>
        <begin position="1"/>
        <end position="19"/>
    </location>
</feature>
<dbReference type="EMBL" id="CP073078">
    <property type="protein sequence ID" value="QUD89116.1"/>
    <property type="molecule type" value="Genomic_DNA"/>
</dbReference>
<evidence type="ECO:0000313" key="3">
    <source>
        <dbReference type="EMBL" id="QUD89116.1"/>
    </source>
</evidence>
<dbReference type="Pfam" id="PF14534">
    <property type="entry name" value="DUF4440"/>
    <property type="match status" value="1"/>
</dbReference>
<dbReference type="InterPro" id="IPR032710">
    <property type="entry name" value="NTF2-like_dom_sf"/>
</dbReference>
<reference evidence="3" key="1">
    <citation type="submission" date="2021-04" db="EMBL/GenBank/DDBJ databases">
        <title>The complete genome sequence of Caulobacter sp. S6.</title>
        <authorList>
            <person name="Tang Y."/>
            <person name="Ouyang W."/>
            <person name="Liu Q."/>
            <person name="Huang B."/>
            <person name="Guo Z."/>
            <person name="Lei P."/>
        </authorList>
    </citation>
    <scope>NUCLEOTIDE SEQUENCE</scope>
    <source>
        <strain evidence="3">S6</strain>
    </source>
</reference>
<evidence type="ECO:0000259" key="2">
    <source>
        <dbReference type="Pfam" id="PF14534"/>
    </source>
</evidence>